<evidence type="ECO:0000313" key="1">
    <source>
        <dbReference type="EMBL" id="JAE33396.1"/>
    </source>
</evidence>
<protein>
    <submittedName>
        <fullName evidence="1">Uncharacterized protein</fullName>
    </submittedName>
</protein>
<reference evidence="1" key="1">
    <citation type="submission" date="2014-09" db="EMBL/GenBank/DDBJ databases">
        <authorList>
            <person name="Magalhaes I.L.F."/>
            <person name="Oliveira U."/>
            <person name="Santos F.R."/>
            <person name="Vidigal T.H.D.A."/>
            <person name="Brescovit A.D."/>
            <person name="Santos A.J."/>
        </authorList>
    </citation>
    <scope>NUCLEOTIDE SEQUENCE</scope>
    <source>
        <tissue evidence="1">Shoot tissue taken approximately 20 cm above the soil surface</tissue>
    </source>
</reference>
<reference evidence="1" key="2">
    <citation type="journal article" date="2015" name="Data Brief">
        <title>Shoot transcriptome of the giant reed, Arundo donax.</title>
        <authorList>
            <person name="Barrero R.A."/>
            <person name="Guerrero F.D."/>
            <person name="Moolhuijzen P."/>
            <person name="Goolsby J.A."/>
            <person name="Tidwell J."/>
            <person name="Bellgard S.E."/>
            <person name="Bellgard M.I."/>
        </authorList>
    </citation>
    <scope>NUCLEOTIDE SEQUENCE</scope>
    <source>
        <tissue evidence="1">Shoot tissue taken approximately 20 cm above the soil surface</tissue>
    </source>
</reference>
<dbReference type="AlphaFoldDB" id="A0A0A9HEX2"/>
<sequence>MRMRIAAPSLHVTRKTGH</sequence>
<name>A0A0A9HEX2_ARUDO</name>
<accession>A0A0A9HEX2</accession>
<organism evidence="1">
    <name type="scientific">Arundo donax</name>
    <name type="common">Giant reed</name>
    <name type="synonym">Donax arundinaceus</name>
    <dbReference type="NCBI Taxonomy" id="35708"/>
    <lineage>
        <taxon>Eukaryota</taxon>
        <taxon>Viridiplantae</taxon>
        <taxon>Streptophyta</taxon>
        <taxon>Embryophyta</taxon>
        <taxon>Tracheophyta</taxon>
        <taxon>Spermatophyta</taxon>
        <taxon>Magnoliopsida</taxon>
        <taxon>Liliopsida</taxon>
        <taxon>Poales</taxon>
        <taxon>Poaceae</taxon>
        <taxon>PACMAD clade</taxon>
        <taxon>Arundinoideae</taxon>
        <taxon>Arundineae</taxon>
        <taxon>Arundo</taxon>
    </lineage>
</organism>
<dbReference type="EMBL" id="GBRH01164500">
    <property type="protein sequence ID" value="JAE33396.1"/>
    <property type="molecule type" value="Transcribed_RNA"/>
</dbReference>
<proteinExistence type="predicted"/>